<dbReference type="PANTHER" id="PTHR15944:SF0">
    <property type="entry name" value="PRENYLCYSTEINE LYASE DOMAIN-CONTAINING PROTEIN"/>
    <property type="match status" value="1"/>
</dbReference>
<evidence type="ECO:0000256" key="5">
    <source>
        <dbReference type="ARBA" id="ARBA00022827"/>
    </source>
</evidence>
<evidence type="ECO:0000256" key="1">
    <source>
        <dbReference type="ARBA" id="ARBA00001974"/>
    </source>
</evidence>
<dbReference type="GO" id="GO:0030327">
    <property type="term" value="P:prenylated protein catabolic process"/>
    <property type="evidence" value="ECO:0007669"/>
    <property type="project" value="TreeGrafter"/>
</dbReference>
<sequence length="502" mass="54132">MYKCLAHSLLVLAAASVSTYAAPQNIAIIGGGASGTSAAYWIQKEMQSVAEPPKITLYEKNNRLGGRVYSMPIPGLNMFVEAGASIFVDVNQNMMQFADQFGLSKADSDTAGLSNPAMGVWNGTSFTYIRTGNNTIDNAEAVSRFGLYTMGQLNTFLQGYLQPFMGIYGISSIYESVQGLLSTLGLSSSTTQTGRESMNAIANLNEDYLANVVEIGCRVNYGQGLEELHSMGMAISMITSAAKIYQIGTGNQRIFEKLAQASEATIKLNTAVTTITKITGVGGGVQYTVATSGSSAVATFDAVVMASPPNTYTDAPIVWNNINANSYFKTLAPVVDYKTVHVTFVVGRVNPSAFFNMPFPSMGLLPISIYTPQSAVSRVPFTSLSINRVLTTSETFDICSAISGTPSDVDPYAIHTVTKLFSPTALTNAQLNQFYSFRLWTYKTSFQAYPELVSRAPEDFPPFTVDENLYFPNAFEPFVSTMETSIVSSKNIAKLVARDLAA</sequence>
<dbReference type="GO" id="GO:0016829">
    <property type="term" value="F:lyase activity"/>
    <property type="evidence" value="ECO:0007669"/>
    <property type="project" value="UniProtKB-KW"/>
</dbReference>
<feature type="chain" id="PRO_5020851095" evidence="8">
    <location>
        <begin position="22"/>
        <end position="502"/>
    </location>
</feature>
<dbReference type="Pfam" id="PF07156">
    <property type="entry name" value="Prenylcys_lyase"/>
    <property type="match status" value="1"/>
</dbReference>
<dbReference type="Pfam" id="PF13450">
    <property type="entry name" value="NAD_binding_8"/>
    <property type="match status" value="1"/>
</dbReference>
<accession>A0A4P9ZXQ4</accession>
<evidence type="ECO:0000256" key="3">
    <source>
        <dbReference type="ARBA" id="ARBA00022630"/>
    </source>
</evidence>
<dbReference type="GO" id="GO:0001735">
    <property type="term" value="F:prenylcysteine oxidase activity"/>
    <property type="evidence" value="ECO:0007669"/>
    <property type="project" value="InterPro"/>
</dbReference>
<name>A0A4P9ZXQ4_9FUNG</name>
<dbReference type="Proteomes" id="UP000268162">
    <property type="component" value="Unassembled WGS sequence"/>
</dbReference>
<dbReference type="GO" id="GO:0030328">
    <property type="term" value="P:prenylcysteine catabolic process"/>
    <property type="evidence" value="ECO:0007669"/>
    <property type="project" value="InterPro"/>
</dbReference>
<reference evidence="11" key="1">
    <citation type="journal article" date="2018" name="Nat. Microbiol.">
        <title>Leveraging single-cell genomics to expand the fungal tree of life.</title>
        <authorList>
            <person name="Ahrendt S.R."/>
            <person name="Quandt C.A."/>
            <person name="Ciobanu D."/>
            <person name="Clum A."/>
            <person name="Salamov A."/>
            <person name="Andreopoulos B."/>
            <person name="Cheng J.F."/>
            <person name="Woyke T."/>
            <person name="Pelin A."/>
            <person name="Henrissat B."/>
            <person name="Reynolds N.K."/>
            <person name="Benny G.L."/>
            <person name="Smith M.E."/>
            <person name="James T.Y."/>
            <person name="Grigoriev I.V."/>
        </authorList>
    </citation>
    <scope>NUCLEOTIDE SEQUENCE [LARGE SCALE GENOMIC DNA]</scope>
    <source>
        <strain evidence="11">RSA 468</strain>
    </source>
</reference>
<comment type="similarity">
    <text evidence="2">Belongs to the prenylcysteine oxidase family.</text>
</comment>
<dbReference type="InterPro" id="IPR017046">
    <property type="entry name" value="Prenylcysteine_Oxase1"/>
</dbReference>
<dbReference type="InterPro" id="IPR010795">
    <property type="entry name" value="Prenylcys_lyase"/>
</dbReference>
<organism evidence="10 11">
    <name type="scientific">Dimargaris cristalligena</name>
    <dbReference type="NCBI Taxonomy" id="215637"/>
    <lineage>
        <taxon>Eukaryota</taxon>
        <taxon>Fungi</taxon>
        <taxon>Fungi incertae sedis</taxon>
        <taxon>Zoopagomycota</taxon>
        <taxon>Kickxellomycotina</taxon>
        <taxon>Dimargaritomycetes</taxon>
        <taxon>Dimargaritales</taxon>
        <taxon>Dimargaritaceae</taxon>
        <taxon>Dimargaris</taxon>
    </lineage>
</organism>
<dbReference type="InterPro" id="IPR036188">
    <property type="entry name" value="FAD/NAD-bd_sf"/>
</dbReference>
<keyword evidence="10" id="KW-0456">Lyase</keyword>
<proteinExistence type="inferred from homology"/>
<evidence type="ECO:0000256" key="7">
    <source>
        <dbReference type="ARBA" id="ARBA00023180"/>
    </source>
</evidence>
<evidence type="ECO:0000256" key="6">
    <source>
        <dbReference type="ARBA" id="ARBA00023002"/>
    </source>
</evidence>
<evidence type="ECO:0000256" key="4">
    <source>
        <dbReference type="ARBA" id="ARBA00022729"/>
    </source>
</evidence>
<evidence type="ECO:0000259" key="9">
    <source>
        <dbReference type="Pfam" id="PF07156"/>
    </source>
</evidence>
<dbReference type="PANTHER" id="PTHR15944">
    <property type="entry name" value="FARNESYLCYSTEINE LYASE"/>
    <property type="match status" value="1"/>
</dbReference>
<protein>
    <submittedName>
        <fullName evidence="10">Prenylcysteine lyase-domain-containing protein</fullName>
    </submittedName>
</protein>
<dbReference type="AlphaFoldDB" id="A0A4P9ZXQ4"/>
<dbReference type="Gene3D" id="3.50.50.60">
    <property type="entry name" value="FAD/NAD(P)-binding domain"/>
    <property type="match status" value="1"/>
</dbReference>
<gene>
    <name evidence="10" type="ORF">BJ085DRAFT_38195</name>
</gene>
<keyword evidence="4 8" id="KW-0732">Signal</keyword>
<keyword evidence="5" id="KW-0274">FAD</keyword>
<evidence type="ECO:0000313" key="10">
    <source>
        <dbReference type="EMBL" id="RKP37692.1"/>
    </source>
</evidence>
<dbReference type="SUPFAM" id="SSF51905">
    <property type="entry name" value="FAD/NAD(P)-binding domain"/>
    <property type="match status" value="1"/>
</dbReference>
<evidence type="ECO:0000313" key="11">
    <source>
        <dbReference type="Proteomes" id="UP000268162"/>
    </source>
</evidence>
<dbReference type="OrthoDB" id="437369at2759"/>
<keyword evidence="11" id="KW-1185">Reference proteome</keyword>
<feature type="signal peptide" evidence="8">
    <location>
        <begin position="1"/>
        <end position="21"/>
    </location>
</feature>
<feature type="domain" description="Prenylcysteine lyase" evidence="9">
    <location>
        <begin position="140"/>
        <end position="500"/>
    </location>
</feature>
<evidence type="ECO:0000256" key="2">
    <source>
        <dbReference type="ARBA" id="ARBA00009967"/>
    </source>
</evidence>
<keyword evidence="3" id="KW-0285">Flavoprotein</keyword>
<keyword evidence="6" id="KW-0560">Oxidoreductase</keyword>
<evidence type="ECO:0000256" key="8">
    <source>
        <dbReference type="SAM" id="SignalP"/>
    </source>
</evidence>
<dbReference type="EMBL" id="ML002459">
    <property type="protein sequence ID" value="RKP37692.1"/>
    <property type="molecule type" value="Genomic_DNA"/>
</dbReference>
<keyword evidence="7" id="KW-0325">Glycoprotein</keyword>
<comment type="cofactor">
    <cofactor evidence="1">
        <name>FAD</name>
        <dbReference type="ChEBI" id="CHEBI:57692"/>
    </cofactor>
</comment>